<name>A0AAD3QZJ1_LATJO</name>
<dbReference type="GO" id="GO:0016020">
    <property type="term" value="C:membrane"/>
    <property type="evidence" value="ECO:0007669"/>
    <property type="project" value="UniProtKB-SubCell"/>
</dbReference>
<dbReference type="AlphaFoldDB" id="A0AAD3QZJ1"/>
<dbReference type="PANTHER" id="PTHR45842:SF22">
    <property type="entry name" value="INSULIN-LIKE GROWTH FACTOR-BINDING PROTEIN COMPLEX ACID LABILE SUBUNIT ISOFORM X1"/>
    <property type="match status" value="1"/>
</dbReference>
<keyword evidence="3" id="KW-0677">Repeat</keyword>
<dbReference type="InterPro" id="IPR000372">
    <property type="entry name" value="LRRNT"/>
</dbReference>
<dbReference type="InterPro" id="IPR050467">
    <property type="entry name" value="LRFN"/>
</dbReference>
<dbReference type="FunFam" id="3.80.10.10:FF:000770">
    <property type="entry name" value="Uncharacterized protein"/>
    <property type="match status" value="2"/>
</dbReference>
<feature type="domain" description="LRRNT" evidence="6">
    <location>
        <begin position="38"/>
        <end position="73"/>
    </location>
</feature>
<dbReference type="Pfam" id="PF13855">
    <property type="entry name" value="LRR_8"/>
    <property type="match status" value="6"/>
</dbReference>
<keyword evidence="2 5" id="KW-0732">Signal</keyword>
<dbReference type="InterPro" id="IPR032675">
    <property type="entry name" value="LRR_dom_sf"/>
</dbReference>
<evidence type="ECO:0000313" key="8">
    <source>
        <dbReference type="Proteomes" id="UP001279410"/>
    </source>
</evidence>
<evidence type="ECO:0000256" key="4">
    <source>
        <dbReference type="ARBA" id="ARBA00023180"/>
    </source>
</evidence>
<evidence type="ECO:0000256" key="3">
    <source>
        <dbReference type="ARBA" id="ARBA00022737"/>
    </source>
</evidence>
<evidence type="ECO:0000256" key="2">
    <source>
        <dbReference type="ARBA" id="ARBA00022729"/>
    </source>
</evidence>
<gene>
    <name evidence="7" type="ORF">AKAME5_000323300</name>
</gene>
<dbReference type="InterPro" id="IPR003591">
    <property type="entry name" value="Leu-rich_rpt_typical-subtyp"/>
</dbReference>
<keyword evidence="4" id="KW-0325">Glycoprotein</keyword>
<proteinExistence type="predicted"/>
<evidence type="ECO:0000256" key="5">
    <source>
        <dbReference type="SAM" id="SignalP"/>
    </source>
</evidence>
<dbReference type="Gene3D" id="3.80.10.10">
    <property type="entry name" value="Ribonuclease Inhibitor"/>
    <property type="match status" value="5"/>
</dbReference>
<keyword evidence="8" id="KW-1185">Reference proteome</keyword>
<feature type="domain" description="LRRNT" evidence="6">
    <location>
        <begin position="381"/>
        <end position="414"/>
    </location>
</feature>
<organism evidence="7 8">
    <name type="scientific">Lates japonicus</name>
    <name type="common">Japanese lates</name>
    <dbReference type="NCBI Taxonomy" id="270547"/>
    <lineage>
        <taxon>Eukaryota</taxon>
        <taxon>Metazoa</taxon>
        <taxon>Chordata</taxon>
        <taxon>Craniata</taxon>
        <taxon>Vertebrata</taxon>
        <taxon>Euteleostomi</taxon>
        <taxon>Actinopterygii</taxon>
        <taxon>Neopterygii</taxon>
        <taxon>Teleostei</taxon>
        <taxon>Neoteleostei</taxon>
        <taxon>Acanthomorphata</taxon>
        <taxon>Carangaria</taxon>
        <taxon>Carangaria incertae sedis</taxon>
        <taxon>Centropomidae</taxon>
        <taxon>Lates</taxon>
    </lineage>
</organism>
<dbReference type="InterPro" id="IPR001611">
    <property type="entry name" value="Leu-rich_rpt"/>
</dbReference>
<evidence type="ECO:0000313" key="7">
    <source>
        <dbReference type="EMBL" id="GLD49471.1"/>
    </source>
</evidence>
<dbReference type="PROSITE" id="PS51450">
    <property type="entry name" value="LRR"/>
    <property type="match status" value="7"/>
</dbReference>
<dbReference type="PRINTS" id="PR00019">
    <property type="entry name" value="LEURICHRPT"/>
</dbReference>
<accession>A0AAD3QZJ1</accession>
<evidence type="ECO:0000259" key="6">
    <source>
        <dbReference type="SMART" id="SM00013"/>
    </source>
</evidence>
<sequence length="631" mass="71434">MFPGLVLSLQVRLENNIMKAWCALAFLCLAYFCHSAQSCPAFCKCYARRTEVVCHEVPLTEYPTEGLPDNTTSLTIQYTNITSISEEHLSATPLLQELHLYSNHLQQLSSNLLRGVPHLHTIDLTDNKLADLPADVFSHAPLRSLVLKNNRIEKADAEWFSDNSSLTWLDLSGNHLRKIPATFFQKLPHLENLDLSDNRLETIPVNSLDPLTKLERLNLQSNKLDTLDASTFQSTRNLTYLFLARNKLSKIPQNLFQELTQVKVLGLDDNQLSHIPPGLLDQLNSLDDESLDLSVNPWLCDGKVEYLWRWLQKNKKKVFLPETIVCAKPQSLSARSVMSLTESPRHREFYCAFQCLKMKLLLLLTFTALAELRYQKRGSHSCPDLCSCSGAEVECSQISLTHFPTDGLSPNTTRLSIQSTKLSTVTASHLSTLPLLNYLQLYHNNLTNLPSDLLRGVLYLSTLDLTGNRLNHLPKNVFSHAFLRSLVLKNNEIEKVDAEWFSVNSSLTWLDLSGNCLTSVPSALLQRLPNIQNLDLSHNSLQELQLDALKNLHHLETLNLAGNKLTSLKPTTFTHNLKLSQLFLQENQLRDLPATLLQGLQNLEMLLLNQNQLQYLPSGFLGERRSSFQTR</sequence>
<dbReference type="SUPFAM" id="SSF52058">
    <property type="entry name" value="L domain-like"/>
    <property type="match status" value="2"/>
</dbReference>
<dbReference type="SMART" id="SM00013">
    <property type="entry name" value="LRRNT"/>
    <property type="match status" value="2"/>
</dbReference>
<dbReference type="Proteomes" id="UP001279410">
    <property type="component" value="Unassembled WGS sequence"/>
</dbReference>
<evidence type="ECO:0000256" key="1">
    <source>
        <dbReference type="ARBA" id="ARBA00022614"/>
    </source>
</evidence>
<reference evidence="7" key="1">
    <citation type="submission" date="2022-08" db="EMBL/GenBank/DDBJ databases">
        <title>Genome sequencing of akame (Lates japonicus).</title>
        <authorList>
            <person name="Hashiguchi Y."/>
            <person name="Takahashi H."/>
        </authorList>
    </citation>
    <scope>NUCLEOTIDE SEQUENCE</scope>
    <source>
        <strain evidence="7">Kochi</strain>
    </source>
</reference>
<dbReference type="EMBL" id="BRZM01000008">
    <property type="protein sequence ID" value="GLD49471.1"/>
    <property type="molecule type" value="Genomic_DNA"/>
</dbReference>
<feature type="chain" id="PRO_5042168934" evidence="5">
    <location>
        <begin position="39"/>
        <end position="631"/>
    </location>
</feature>
<dbReference type="SMART" id="SM00369">
    <property type="entry name" value="LRR_TYP"/>
    <property type="match status" value="14"/>
</dbReference>
<dbReference type="PANTHER" id="PTHR45842">
    <property type="entry name" value="SYNAPTIC ADHESION-LIKE MOLECULE SALM"/>
    <property type="match status" value="1"/>
</dbReference>
<dbReference type="SMART" id="SM00364">
    <property type="entry name" value="LRR_BAC"/>
    <property type="match status" value="10"/>
</dbReference>
<keyword evidence="1" id="KW-0433">Leucine-rich repeat</keyword>
<protein>
    <submittedName>
        <fullName evidence="7">Slit homolog 2 protein-like protein</fullName>
    </submittedName>
</protein>
<comment type="caution">
    <text evidence="7">The sequence shown here is derived from an EMBL/GenBank/DDBJ whole genome shotgun (WGS) entry which is preliminary data.</text>
</comment>
<feature type="signal peptide" evidence="5">
    <location>
        <begin position="1"/>
        <end position="38"/>
    </location>
</feature>